<dbReference type="Proteomes" id="UP000799754">
    <property type="component" value="Unassembled WGS sequence"/>
</dbReference>
<evidence type="ECO:0000313" key="2">
    <source>
        <dbReference type="Proteomes" id="UP000799754"/>
    </source>
</evidence>
<keyword evidence="2" id="KW-1185">Reference proteome</keyword>
<proteinExistence type="predicted"/>
<protein>
    <submittedName>
        <fullName evidence="1">Uncharacterized protein</fullName>
    </submittedName>
</protein>
<gene>
    <name evidence="1" type="ORF">BU25DRAFT_204623</name>
</gene>
<comment type="caution">
    <text evidence="1">The sequence shown here is derived from an EMBL/GenBank/DDBJ whole genome shotgun (WGS) entry which is preliminary data.</text>
</comment>
<reference evidence="1" key="1">
    <citation type="journal article" date="2020" name="Stud. Mycol.">
        <title>101 Dothideomycetes genomes: a test case for predicting lifestyles and emergence of pathogens.</title>
        <authorList>
            <person name="Haridas S."/>
            <person name="Albert R."/>
            <person name="Binder M."/>
            <person name="Bloem J."/>
            <person name="Labutti K."/>
            <person name="Salamov A."/>
            <person name="Andreopoulos B."/>
            <person name="Baker S."/>
            <person name="Barry K."/>
            <person name="Bills G."/>
            <person name="Bluhm B."/>
            <person name="Cannon C."/>
            <person name="Castanera R."/>
            <person name="Culley D."/>
            <person name="Daum C."/>
            <person name="Ezra D."/>
            <person name="Gonzalez J."/>
            <person name="Henrissat B."/>
            <person name="Kuo A."/>
            <person name="Liang C."/>
            <person name="Lipzen A."/>
            <person name="Lutzoni F."/>
            <person name="Magnuson J."/>
            <person name="Mondo S."/>
            <person name="Nolan M."/>
            <person name="Ohm R."/>
            <person name="Pangilinan J."/>
            <person name="Park H.-J."/>
            <person name="Ramirez L."/>
            <person name="Alfaro M."/>
            <person name="Sun H."/>
            <person name="Tritt A."/>
            <person name="Yoshinaga Y."/>
            <person name="Zwiers L.-H."/>
            <person name="Turgeon B."/>
            <person name="Goodwin S."/>
            <person name="Spatafora J."/>
            <person name="Crous P."/>
            <person name="Grigoriev I."/>
        </authorList>
    </citation>
    <scope>NUCLEOTIDE SEQUENCE</scope>
    <source>
        <strain evidence="1">CBS 525.71</strain>
    </source>
</reference>
<name>A0ACB6RN26_9PLEO</name>
<sequence>MQTLTKSHTLVYRSLSIARCSGESPPQSRRKDIGVPCGILARTQPDQPICPEQLPHVTTSVKLLHSKLRCALSSSPGAERVTFSQPLKFFFEFPRLAQSCTAVLRGSISQRLLQLATSIVRFIHGHSSSAGFSRASRESPECERSSDRWESEVSDGAEEMRATAPSLSFVEYIAEIAMGRYSPHINRPLCPTSFSPCLCRGSTSLFTTSLRAKAV</sequence>
<accession>A0ACB6RN26</accession>
<organism evidence="1 2">
    <name type="scientific">Macroventuria anomochaeta</name>
    <dbReference type="NCBI Taxonomy" id="301207"/>
    <lineage>
        <taxon>Eukaryota</taxon>
        <taxon>Fungi</taxon>
        <taxon>Dikarya</taxon>
        <taxon>Ascomycota</taxon>
        <taxon>Pezizomycotina</taxon>
        <taxon>Dothideomycetes</taxon>
        <taxon>Pleosporomycetidae</taxon>
        <taxon>Pleosporales</taxon>
        <taxon>Pleosporineae</taxon>
        <taxon>Didymellaceae</taxon>
        <taxon>Macroventuria</taxon>
    </lineage>
</organism>
<dbReference type="EMBL" id="MU006742">
    <property type="protein sequence ID" value="KAF2622707.1"/>
    <property type="molecule type" value="Genomic_DNA"/>
</dbReference>
<evidence type="ECO:0000313" key="1">
    <source>
        <dbReference type="EMBL" id="KAF2622707.1"/>
    </source>
</evidence>